<reference evidence="1" key="1">
    <citation type="submission" date="2023-06" db="EMBL/GenBank/DDBJ databases">
        <title>Genome-scale phylogeny and comparative genomics of the fungal order Sordariales.</title>
        <authorList>
            <consortium name="Lawrence Berkeley National Laboratory"/>
            <person name="Hensen N."/>
            <person name="Bonometti L."/>
            <person name="Westerberg I."/>
            <person name="Brannstrom I.O."/>
            <person name="Guillou S."/>
            <person name="Cros-Aarteil S."/>
            <person name="Calhoun S."/>
            <person name="Haridas S."/>
            <person name="Kuo A."/>
            <person name="Mondo S."/>
            <person name="Pangilinan J."/>
            <person name="Riley R."/>
            <person name="LaButti K."/>
            <person name="Andreopoulos B."/>
            <person name="Lipzen A."/>
            <person name="Chen C."/>
            <person name="Yanf M."/>
            <person name="Daum C."/>
            <person name="Ng V."/>
            <person name="Clum A."/>
            <person name="Steindorff A."/>
            <person name="Ohm R."/>
            <person name="Martin F."/>
            <person name="Silar P."/>
            <person name="Natvig D."/>
            <person name="Lalanne C."/>
            <person name="Gautier V."/>
            <person name="Ament-velasquez S.L."/>
            <person name="Kruys A."/>
            <person name="Hutchinson M.I."/>
            <person name="Powell A.J."/>
            <person name="Barry K."/>
            <person name="Miller A.N."/>
            <person name="Grigoriev I.V."/>
            <person name="Debuchy R."/>
            <person name="Gladieux P."/>
            <person name="Thoren M.H."/>
            <person name="Johannesson H."/>
        </authorList>
    </citation>
    <scope>NUCLEOTIDE SEQUENCE</scope>
    <source>
        <strain evidence="1">SMH3187-1</strain>
    </source>
</reference>
<comment type="caution">
    <text evidence="1">The sequence shown here is derived from an EMBL/GenBank/DDBJ whole genome shotgun (WGS) entry which is preliminary data.</text>
</comment>
<dbReference type="Proteomes" id="UP001172155">
    <property type="component" value="Unassembled WGS sequence"/>
</dbReference>
<protein>
    <submittedName>
        <fullName evidence="1">Uncharacterized protein</fullName>
    </submittedName>
</protein>
<organism evidence="1 2">
    <name type="scientific">Schizothecium vesticola</name>
    <dbReference type="NCBI Taxonomy" id="314040"/>
    <lineage>
        <taxon>Eukaryota</taxon>
        <taxon>Fungi</taxon>
        <taxon>Dikarya</taxon>
        <taxon>Ascomycota</taxon>
        <taxon>Pezizomycotina</taxon>
        <taxon>Sordariomycetes</taxon>
        <taxon>Sordariomycetidae</taxon>
        <taxon>Sordariales</taxon>
        <taxon>Schizotheciaceae</taxon>
        <taxon>Schizothecium</taxon>
    </lineage>
</organism>
<accession>A0AA40EJA3</accession>
<dbReference type="AlphaFoldDB" id="A0AA40EJA3"/>
<name>A0AA40EJA3_9PEZI</name>
<evidence type="ECO:0000313" key="2">
    <source>
        <dbReference type="Proteomes" id="UP001172155"/>
    </source>
</evidence>
<evidence type="ECO:0000313" key="1">
    <source>
        <dbReference type="EMBL" id="KAK0740380.1"/>
    </source>
</evidence>
<proteinExistence type="predicted"/>
<sequence>MSAPALENTRTPPRASFLGLPREIRDKIYSYLLTCHSLPDCEAKREVIIPAWCTRAKDPISLHFLYYETTSHLYHRPTYAFTLHNPLNYSSPNETEANMSFLASSPYNPVHHIRRILVEADLPAPMVDNNDSRSIALLFEVSAKLSFRKCDVCIVDALASRATSLERLEIMFSRQGAGPGDNRTVIKLVERLRGTLREVVVVGTVDREWMQKVMELGVTVRAQTLNDGEDEPTRLELKQFSMLRRSGPKMVLRYLLDEVDIFLLGNSLTRCQLRHRDVETYNTRDSLVVTATTTSLAITGLSMGELTGSGIL</sequence>
<keyword evidence="2" id="KW-1185">Reference proteome</keyword>
<dbReference type="EMBL" id="JAUKUD010000006">
    <property type="protein sequence ID" value="KAK0740380.1"/>
    <property type="molecule type" value="Genomic_DNA"/>
</dbReference>
<gene>
    <name evidence="1" type="ORF">B0T18DRAFT_393214</name>
</gene>